<dbReference type="AlphaFoldDB" id="A0A1Y0I5V1"/>
<dbReference type="SUPFAM" id="SSF46458">
    <property type="entry name" value="Globin-like"/>
    <property type="match status" value="1"/>
</dbReference>
<accession>A0A1Y0I5V1</accession>
<dbReference type="EMBL" id="CP021425">
    <property type="protein sequence ID" value="ARU55857.1"/>
    <property type="molecule type" value="Genomic_DNA"/>
</dbReference>
<protein>
    <recommendedName>
        <fullName evidence="3">Globin</fullName>
    </recommendedName>
</protein>
<dbReference type="OrthoDB" id="980856at2"/>
<dbReference type="Proteomes" id="UP000196027">
    <property type="component" value="Chromosome"/>
</dbReference>
<sequence>MASRETQDQRLFWNSFDRCLSSPQRDQQFAEDFYQRLYSSDRAIAEIFDRVSVSDQLHAVRQAVYLLQEMTPLKQAEITLDKIQAIHHQHEIRLSNAMLDKWLECLLASVELADPEFNETVKQAWIDILTPAVHILKSLNLGNCEH</sequence>
<proteinExistence type="predicted"/>
<dbReference type="KEGG" id="ome:OLMES_1782"/>
<dbReference type="InterPro" id="IPR012292">
    <property type="entry name" value="Globin/Proto"/>
</dbReference>
<dbReference type="Gene3D" id="1.10.490.10">
    <property type="entry name" value="Globins"/>
    <property type="match status" value="1"/>
</dbReference>
<dbReference type="InterPro" id="IPR009050">
    <property type="entry name" value="Globin-like_sf"/>
</dbReference>
<evidence type="ECO:0000313" key="2">
    <source>
        <dbReference type="Proteomes" id="UP000196027"/>
    </source>
</evidence>
<dbReference type="GO" id="GO:0019825">
    <property type="term" value="F:oxygen binding"/>
    <property type="evidence" value="ECO:0007669"/>
    <property type="project" value="InterPro"/>
</dbReference>
<gene>
    <name evidence="1" type="ORF">OLMES_1782</name>
</gene>
<evidence type="ECO:0000313" key="1">
    <source>
        <dbReference type="EMBL" id="ARU55857.1"/>
    </source>
</evidence>
<keyword evidence="2" id="KW-1185">Reference proteome</keyword>
<name>A0A1Y0I5V1_9GAMM</name>
<reference evidence="1 2" key="1">
    <citation type="submission" date="2017-05" db="EMBL/GenBank/DDBJ databases">
        <title>Genomic insights into alkan degradation activity of Oleiphilus messinensis.</title>
        <authorList>
            <person name="Kozyavkin S.A."/>
            <person name="Slesarev A.I."/>
            <person name="Golyshin P.N."/>
            <person name="Korzhenkov A."/>
            <person name="Golyshina O.N."/>
            <person name="Toshchakov S.V."/>
        </authorList>
    </citation>
    <scope>NUCLEOTIDE SEQUENCE [LARGE SCALE GENOMIC DNA]</scope>
    <source>
        <strain evidence="1 2">ME102</strain>
    </source>
</reference>
<dbReference type="GO" id="GO:0020037">
    <property type="term" value="F:heme binding"/>
    <property type="evidence" value="ECO:0007669"/>
    <property type="project" value="InterPro"/>
</dbReference>
<organism evidence="1 2">
    <name type="scientific">Oleiphilus messinensis</name>
    <dbReference type="NCBI Taxonomy" id="141451"/>
    <lineage>
        <taxon>Bacteria</taxon>
        <taxon>Pseudomonadati</taxon>
        <taxon>Pseudomonadota</taxon>
        <taxon>Gammaproteobacteria</taxon>
        <taxon>Oceanospirillales</taxon>
        <taxon>Oleiphilaceae</taxon>
        <taxon>Oleiphilus</taxon>
    </lineage>
</organism>
<dbReference type="RefSeq" id="WP_087460914.1">
    <property type="nucleotide sequence ID" value="NZ_CP021425.1"/>
</dbReference>
<evidence type="ECO:0008006" key="3">
    <source>
        <dbReference type="Google" id="ProtNLM"/>
    </source>
</evidence>